<dbReference type="PANTHER" id="PTHR21087:SF16">
    <property type="entry name" value="SHIKIMATE KINASE 1, CHLOROPLASTIC"/>
    <property type="match status" value="1"/>
</dbReference>
<keyword evidence="5 7" id="KW-0067">ATP-binding</keyword>
<comment type="pathway">
    <text evidence="7">Metabolic intermediate biosynthesis; chorismate biosynthesis; chorismate from D-erythrose 4-phosphate and phosphoenolpyruvate: step 5/7.</text>
</comment>
<evidence type="ECO:0000256" key="3">
    <source>
        <dbReference type="ARBA" id="ARBA00022741"/>
    </source>
</evidence>
<comment type="cofactor">
    <cofactor evidence="7">
        <name>Mg(2+)</name>
        <dbReference type="ChEBI" id="CHEBI:18420"/>
    </cofactor>
    <text evidence="7">Binds 1 Mg(2+) ion per subunit.</text>
</comment>
<proteinExistence type="inferred from homology"/>
<feature type="binding site" evidence="7">
    <location>
        <begin position="11"/>
        <end position="16"/>
    </location>
    <ligand>
        <name>ATP</name>
        <dbReference type="ChEBI" id="CHEBI:30616"/>
    </ligand>
</feature>
<keyword evidence="2 7" id="KW-0808">Transferase</keyword>
<comment type="caution">
    <text evidence="8">The sequence shown here is derived from an EMBL/GenBank/DDBJ whole genome shotgun (WGS) entry which is preliminary data.</text>
</comment>
<dbReference type="PRINTS" id="PR01100">
    <property type="entry name" value="SHIKIMTKNASE"/>
</dbReference>
<dbReference type="EMBL" id="JRLZ01000017">
    <property type="protein sequence ID" value="KGO94017.1"/>
    <property type="molecule type" value="Genomic_DNA"/>
</dbReference>
<dbReference type="GO" id="GO:0000287">
    <property type="term" value="F:magnesium ion binding"/>
    <property type="evidence" value="ECO:0007669"/>
    <property type="project" value="UniProtKB-UniRule"/>
</dbReference>
<dbReference type="UniPathway" id="UPA00053">
    <property type="reaction ID" value="UER00088"/>
</dbReference>
<evidence type="ECO:0000313" key="9">
    <source>
        <dbReference type="Proteomes" id="UP000030149"/>
    </source>
</evidence>
<dbReference type="GO" id="GO:0009073">
    <property type="term" value="P:aromatic amino acid family biosynthetic process"/>
    <property type="evidence" value="ECO:0007669"/>
    <property type="project" value="UniProtKB-KW"/>
</dbReference>
<dbReference type="GO" id="GO:0009423">
    <property type="term" value="P:chorismate biosynthetic process"/>
    <property type="evidence" value="ECO:0007669"/>
    <property type="project" value="UniProtKB-UniRule"/>
</dbReference>
<dbReference type="CDD" id="cd00464">
    <property type="entry name" value="SK"/>
    <property type="match status" value="1"/>
</dbReference>
<comment type="subunit">
    <text evidence="7">Monomer.</text>
</comment>
<evidence type="ECO:0000256" key="6">
    <source>
        <dbReference type="ARBA" id="ARBA00023141"/>
    </source>
</evidence>
<evidence type="ECO:0000313" key="8">
    <source>
        <dbReference type="EMBL" id="KGO94017.1"/>
    </source>
</evidence>
<sequence>MKKIVLVGYMGSGKSTVGKLLSEKTEIPFFDLDVIIEKEGQKTISELFSEIGEIRFRKIEHEALNNFMAAHDDYILSLGGGTPCYANNHLQLQKEGVDSIYLKGSIHELTKRLMPQKKYRPLIAHQSDEELHEFIAKHLFDRSYFYLKSKHVVSVDGKNPEDVVEEIIRLLA</sequence>
<dbReference type="GO" id="GO:0008652">
    <property type="term" value="P:amino acid biosynthetic process"/>
    <property type="evidence" value="ECO:0007669"/>
    <property type="project" value="UniProtKB-KW"/>
</dbReference>
<dbReference type="GO" id="GO:0005524">
    <property type="term" value="F:ATP binding"/>
    <property type="evidence" value="ECO:0007669"/>
    <property type="project" value="UniProtKB-UniRule"/>
</dbReference>
<evidence type="ECO:0000256" key="1">
    <source>
        <dbReference type="ARBA" id="ARBA00022605"/>
    </source>
</evidence>
<evidence type="ECO:0000256" key="4">
    <source>
        <dbReference type="ARBA" id="ARBA00022777"/>
    </source>
</evidence>
<accession>A0A0A2MMW5</accession>
<name>A0A0A2MMW5_9FLAO</name>
<feature type="binding site" evidence="7">
    <location>
        <position position="33"/>
    </location>
    <ligand>
        <name>substrate</name>
    </ligand>
</feature>
<dbReference type="AlphaFoldDB" id="A0A0A2MMW5"/>
<dbReference type="InterPro" id="IPR031322">
    <property type="entry name" value="Shikimate/glucono_kinase"/>
</dbReference>
<evidence type="ECO:0000256" key="7">
    <source>
        <dbReference type="HAMAP-Rule" id="MF_00109"/>
    </source>
</evidence>
<dbReference type="STRING" id="1107311.Q767_13865"/>
<dbReference type="SUPFAM" id="SSF52540">
    <property type="entry name" value="P-loop containing nucleoside triphosphate hydrolases"/>
    <property type="match status" value="1"/>
</dbReference>
<feature type="binding site" evidence="7">
    <location>
        <position position="80"/>
    </location>
    <ligand>
        <name>substrate</name>
    </ligand>
</feature>
<keyword evidence="7" id="KW-0963">Cytoplasm</keyword>
<keyword evidence="9" id="KW-1185">Reference proteome</keyword>
<gene>
    <name evidence="7" type="primary">aroK</name>
    <name evidence="8" type="ORF">Q767_13865</name>
</gene>
<evidence type="ECO:0000256" key="5">
    <source>
        <dbReference type="ARBA" id="ARBA00022840"/>
    </source>
</evidence>
<dbReference type="RefSeq" id="WP_035630768.1">
    <property type="nucleotide sequence ID" value="NZ_AVCS01000011.1"/>
</dbReference>
<dbReference type="Proteomes" id="UP000030149">
    <property type="component" value="Unassembled WGS sequence"/>
</dbReference>
<evidence type="ECO:0000256" key="2">
    <source>
        <dbReference type="ARBA" id="ARBA00022679"/>
    </source>
</evidence>
<keyword evidence="4 7" id="KW-0418">Kinase</keyword>
<dbReference type="HAMAP" id="MF_00109">
    <property type="entry name" value="Shikimate_kinase"/>
    <property type="match status" value="1"/>
</dbReference>
<dbReference type="EC" id="2.7.1.71" evidence="7"/>
<comment type="subcellular location">
    <subcellularLocation>
        <location evidence="7">Cytoplasm</location>
    </subcellularLocation>
</comment>
<feature type="binding site" evidence="7">
    <location>
        <position position="120"/>
    </location>
    <ligand>
        <name>ATP</name>
        <dbReference type="ChEBI" id="CHEBI:30616"/>
    </ligand>
</feature>
<keyword evidence="7" id="KW-0460">Magnesium</keyword>
<dbReference type="Gene3D" id="3.40.50.300">
    <property type="entry name" value="P-loop containing nucleotide triphosphate hydrolases"/>
    <property type="match status" value="1"/>
</dbReference>
<dbReference type="InterPro" id="IPR027417">
    <property type="entry name" value="P-loop_NTPase"/>
</dbReference>
<dbReference type="PANTHER" id="PTHR21087">
    <property type="entry name" value="SHIKIMATE KINASE"/>
    <property type="match status" value="1"/>
</dbReference>
<feature type="binding site" evidence="7">
    <location>
        <position position="15"/>
    </location>
    <ligand>
        <name>Mg(2+)</name>
        <dbReference type="ChEBI" id="CHEBI:18420"/>
    </ligand>
</feature>
<keyword evidence="1 7" id="KW-0028">Amino-acid biosynthesis</keyword>
<reference evidence="8 9" key="2">
    <citation type="journal article" date="2015" name="Stand. Genomic Sci.">
        <title>High quality draft genomic sequence of Flavobacterium enshiense DK69(T) and comparison among Flavobacterium genomes.</title>
        <authorList>
            <person name="Zeng Z."/>
            <person name="Chen C."/>
            <person name="Du H."/>
            <person name="Wang G."/>
            <person name="Li M."/>
        </authorList>
    </citation>
    <scope>NUCLEOTIDE SEQUENCE [LARGE SCALE GENOMIC DNA]</scope>
    <source>
        <strain evidence="8 9">DK69</strain>
    </source>
</reference>
<dbReference type="InterPro" id="IPR000623">
    <property type="entry name" value="Shikimate_kinase/TSH1"/>
</dbReference>
<dbReference type="PATRIC" id="fig|1107311.5.peg.1290"/>
<dbReference type="OrthoDB" id="9800332at2"/>
<protein>
    <recommendedName>
        <fullName evidence="7">Shikimate kinase</fullName>
        <shortName evidence="7">SK</shortName>
        <ecNumber evidence="7">2.7.1.71</ecNumber>
    </recommendedName>
</protein>
<comment type="caution">
    <text evidence="7">Lacks conserved residue(s) required for the propagation of feature annotation.</text>
</comment>
<keyword evidence="3 7" id="KW-0547">Nucleotide-binding</keyword>
<dbReference type="eggNOG" id="COG0703">
    <property type="taxonomic scope" value="Bacteria"/>
</dbReference>
<keyword evidence="7" id="KW-0479">Metal-binding</keyword>
<comment type="catalytic activity">
    <reaction evidence="7">
        <text>shikimate + ATP = 3-phosphoshikimate + ADP + H(+)</text>
        <dbReference type="Rhea" id="RHEA:13121"/>
        <dbReference type="ChEBI" id="CHEBI:15378"/>
        <dbReference type="ChEBI" id="CHEBI:30616"/>
        <dbReference type="ChEBI" id="CHEBI:36208"/>
        <dbReference type="ChEBI" id="CHEBI:145989"/>
        <dbReference type="ChEBI" id="CHEBI:456216"/>
        <dbReference type="EC" id="2.7.1.71"/>
    </reaction>
</comment>
<keyword evidence="6 7" id="KW-0057">Aromatic amino acid biosynthesis</keyword>
<comment type="function">
    <text evidence="7">Catalyzes the specific phosphorylation of the 3-hydroxyl group of shikimic acid using ATP as a cosubstrate.</text>
</comment>
<dbReference type="Pfam" id="PF01202">
    <property type="entry name" value="SKI"/>
    <property type="match status" value="1"/>
</dbReference>
<dbReference type="GO" id="GO:0004765">
    <property type="term" value="F:shikimate kinase activity"/>
    <property type="evidence" value="ECO:0007669"/>
    <property type="project" value="UniProtKB-UniRule"/>
</dbReference>
<reference evidence="9" key="1">
    <citation type="submission" date="2013-09" db="EMBL/GenBank/DDBJ databases">
        <authorList>
            <person name="Zeng Z."/>
            <person name="Chen C."/>
        </authorList>
    </citation>
    <scope>NUCLEOTIDE SEQUENCE [LARGE SCALE GENOMIC DNA]</scope>
    <source>
        <strain evidence="9">DK69</strain>
    </source>
</reference>
<dbReference type="GO" id="GO:0005829">
    <property type="term" value="C:cytosol"/>
    <property type="evidence" value="ECO:0007669"/>
    <property type="project" value="TreeGrafter"/>
</dbReference>
<feature type="binding site" evidence="7">
    <location>
        <position position="57"/>
    </location>
    <ligand>
        <name>substrate</name>
    </ligand>
</feature>
<organism evidence="8 9">
    <name type="scientific">Flavobacterium enshiense DK69</name>
    <dbReference type="NCBI Taxonomy" id="1107311"/>
    <lineage>
        <taxon>Bacteria</taxon>
        <taxon>Pseudomonadati</taxon>
        <taxon>Bacteroidota</taxon>
        <taxon>Flavobacteriia</taxon>
        <taxon>Flavobacteriales</taxon>
        <taxon>Flavobacteriaceae</taxon>
        <taxon>Flavobacterium</taxon>
    </lineage>
</organism>
<comment type="similarity">
    <text evidence="7">Belongs to the shikimate kinase family.</text>
</comment>
<feature type="binding site" evidence="7">
    <location>
        <position position="142"/>
    </location>
    <ligand>
        <name>substrate</name>
    </ligand>
</feature>